<dbReference type="AlphaFoldDB" id="A0A4P9VTA2"/>
<proteinExistence type="predicted"/>
<protein>
    <submittedName>
        <fullName evidence="1">DUF2835 family protein</fullName>
    </submittedName>
</protein>
<accession>A0A4P9VTA2</accession>
<keyword evidence="2" id="KW-1185">Reference proteome</keyword>
<sequence length="74" mass="8255">MPSVTVALSISTEEFLRYYRGSAKQVIAHTVDGRSVSFPANILQRFLTHEGVHGQFVIEFDNAGHFKSIKDISC</sequence>
<dbReference type="Pfam" id="PF11197">
    <property type="entry name" value="DUF2835"/>
    <property type="match status" value="1"/>
</dbReference>
<gene>
    <name evidence="1" type="ORF">B9G39_19595</name>
</gene>
<comment type="caution">
    <text evidence="1">The sequence shown here is derived from an EMBL/GenBank/DDBJ whole genome shotgun (WGS) entry which is preliminary data.</text>
</comment>
<dbReference type="Proteomes" id="UP000257039">
    <property type="component" value="Unassembled WGS sequence"/>
</dbReference>
<organism evidence="1 2">
    <name type="scientific">Zooshikella ganghwensis</name>
    <dbReference type="NCBI Taxonomy" id="202772"/>
    <lineage>
        <taxon>Bacteria</taxon>
        <taxon>Pseudomonadati</taxon>
        <taxon>Pseudomonadota</taxon>
        <taxon>Gammaproteobacteria</taxon>
        <taxon>Oceanospirillales</taxon>
        <taxon>Zooshikellaceae</taxon>
        <taxon>Zooshikella</taxon>
    </lineage>
</organism>
<name>A0A4P9VTA2_9GAMM</name>
<evidence type="ECO:0000313" key="1">
    <source>
        <dbReference type="EMBL" id="RDH45472.1"/>
    </source>
</evidence>
<evidence type="ECO:0000313" key="2">
    <source>
        <dbReference type="Proteomes" id="UP000257039"/>
    </source>
</evidence>
<dbReference type="InterPro" id="IPR021363">
    <property type="entry name" value="DUF2835"/>
</dbReference>
<reference evidence="1 2" key="1">
    <citation type="submission" date="2017-04" db="EMBL/GenBank/DDBJ databases">
        <title>Draft genome sequence of Zooshikella ganghwensis VG4 isolated from Red Sea sediments.</title>
        <authorList>
            <person name="Rehman Z."/>
            <person name="Alam I."/>
            <person name="Kamau A."/>
            <person name="Bajic V."/>
            <person name="Leiknes T."/>
        </authorList>
    </citation>
    <scope>NUCLEOTIDE SEQUENCE [LARGE SCALE GENOMIC DNA]</scope>
    <source>
        <strain evidence="1 2">VG4</strain>
    </source>
</reference>
<dbReference type="EMBL" id="NDXW01000001">
    <property type="protein sequence ID" value="RDH45472.1"/>
    <property type="molecule type" value="Genomic_DNA"/>
</dbReference>
<dbReference type="RefSeq" id="WP_094788423.1">
    <property type="nucleotide sequence ID" value="NZ_NDXW01000001.1"/>
</dbReference>